<reference evidence="1 2" key="1">
    <citation type="submission" date="2018-08" db="EMBL/GenBank/DDBJ databases">
        <title>Chitinophaga sp. K20C18050901, a novel bacterium isolated from forest soil.</title>
        <authorList>
            <person name="Wang C."/>
        </authorList>
    </citation>
    <scope>NUCLEOTIDE SEQUENCE [LARGE SCALE GENOMIC DNA]</scope>
    <source>
        <strain evidence="1 2">K20C18050901</strain>
    </source>
</reference>
<dbReference type="AlphaFoldDB" id="A0A3E1P8F6"/>
<organism evidence="1 2">
    <name type="scientific">Chitinophaga silvisoli</name>
    <dbReference type="NCBI Taxonomy" id="2291814"/>
    <lineage>
        <taxon>Bacteria</taxon>
        <taxon>Pseudomonadati</taxon>
        <taxon>Bacteroidota</taxon>
        <taxon>Chitinophagia</taxon>
        <taxon>Chitinophagales</taxon>
        <taxon>Chitinophagaceae</taxon>
        <taxon>Chitinophaga</taxon>
    </lineage>
</organism>
<dbReference type="Proteomes" id="UP000261174">
    <property type="component" value="Unassembled WGS sequence"/>
</dbReference>
<gene>
    <name evidence="1" type="ORF">DXN04_02035</name>
</gene>
<dbReference type="InterPro" id="IPR032593">
    <property type="entry name" value="DUF4907"/>
</dbReference>
<proteinExistence type="predicted"/>
<protein>
    <submittedName>
        <fullName evidence="1">DUF4907 domain-containing protein</fullName>
    </submittedName>
</protein>
<dbReference type="Pfam" id="PF16250">
    <property type="entry name" value="DUF4907"/>
    <property type="match status" value="1"/>
</dbReference>
<name>A0A3E1P8F6_9BACT</name>
<evidence type="ECO:0000313" key="2">
    <source>
        <dbReference type="Proteomes" id="UP000261174"/>
    </source>
</evidence>
<keyword evidence="2" id="KW-1185">Reference proteome</keyword>
<evidence type="ECO:0000313" key="1">
    <source>
        <dbReference type="EMBL" id="RFM36308.1"/>
    </source>
</evidence>
<comment type="caution">
    <text evidence="1">The sequence shown here is derived from an EMBL/GenBank/DDBJ whole genome shotgun (WGS) entry which is preliminary data.</text>
</comment>
<dbReference type="EMBL" id="QTJV01000001">
    <property type="protein sequence ID" value="RFM36308.1"/>
    <property type="molecule type" value="Genomic_DNA"/>
</dbReference>
<accession>A0A3E1P8F6</accession>
<sequence>MTSVSLIQRQKTIRMTTKQIAIVALLATGVIACQEKKGHSGENRLKSNDTINTTVMPEEDITVVPFQVEGGGWGFDIKIGAKTRIHQELIPVILGRKTFATREDALKVGENLAQKMRTQHTGFPDLTRQELLDMHIAGVE</sequence>